<evidence type="ECO:0000256" key="2">
    <source>
        <dbReference type="ARBA" id="ARBA00022840"/>
    </source>
</evidence>
<accession>A0ABT5CAQ5</accession>
<dbReference type="InterPro" id="IPR027417">
    <property type="entry name" value="P-loop_NTPase"/>
</dbReference>
<dbReference type="SUPFAM" id="SSF48452">
    <property type="entry name" value="TPR-like"/>
    <property type="match status" value="2"/>
</dbReference>
<dbReference type="PANTHER" id="PTHR16305">
    <property type="entry name" value="TESTICULAR SOLUBLE ADENYLYL CYCLASE"/>
    <property type="match status" value="1"/>
</dbReference>
<dbReference type="EMBL" id="JAQNDK010000004">
    <property type="protein sequence ID" value="MDC0683503.1"/>
    <property type="molecule type" value="Genomic_DNA"/>
</dbReference>
<protein>
    <submittedName>
        <fullName evidence="4">AAA family ATPase</fullName>
    </submittedName>
</protein>
<dbReference type="InterPro" id="IPR011990">
    <property type="entry name" value="TPR-like_helical_dom_sf"/>
</dbReference>
<dbReference type="Pfam" id="PF13191">
    <property type="entry name" value="AAA_16"/>
    <property type="match status" value="1"/>
</dbReference>
<evidence type="ECO:0000313" key="4">
    <source>
        <dbReference type="EMBL" id="MDC0683503.1"/>
    </source>
</evidence>
<dbReference type="Proteomes" id="UP001217485">
    <property type="component" value="Unassembled WGS sequence"/>
</dbReference>
<dbReference type="PANTHER" id="PTHR16305:SF28">
    <property type="entry name" value="GUANYLATE CYCLASE DOMAIN-CONTAINING PROTEIN"/>
    <property type="match status" value="1"/>
</dbReference>
<dbReference type="Gene3D" id="1.25.40.10">
    <property type="entry name" value="Tetratricopeptide repeat domain"/>
    <property type="match status" value="2"/>
</dbReference>
<organism evidence="4 5">
    <name type="scientific">Sorangium atrum</name>
    <dbReference type="NCBI Taxonomy" id="2995308"/>
    <lineage>
        <taxon>Bacteria</taxon>
        <taxon>Pseudomonadati</taxon>
        <taxon>Myxococcota</taxon>
        <taxon>Polyangia</taxon>
        <taxon>Polyangiales</taxon>
        <taxon>Polyangiaceae</taxon>
        <taxon>Sorangium</taxon>
    </lineage>
</organism>
<evidence type="ECO:0000259" key="3">
    <source>
        <dbReference type="Pfam" id="PF13191"/>
    </source>
</evidence>
<reference evidence="4 5" key="1">
    <citation type="submission" date="2023-01" db="EMBL/GenBank/DDBJ databases">
        <title>Minimal conservation of predation-associated metabolite biosynthetic gene clusters underscores biosynthetic potential of Myxococcota including descriptions for ten novel species: Archangium lansinium sp. nov., Myxococcus landrumus sp. nov., Nannocystis bai.</title>
        <authorList>
            <person name="Ahearne A."/>
            <person name="Stevens C."/>
            <person name="Dowd S."/>
        </authorList>
    </citation>
    <scope>NUCLEOTIDE SEQUENCE [LARGE SCALE GENOMIC DNA]</scope>
    <source>
        <strain evidence="4 5">WIWO2</strain>
    </source>
</reference>
<evidence type="ECO:0000256" key="1">
    <source>
        <dbReference type="ARBA" id="ARBA00022741"/>
    </source>
</evidence>
<sequence length="841" mass="92247">MAILLERWGRTRAGAGQCTLITGEPGIGKSRLARELRARLANDPHTFLELRCAPDTQNSVLLPVVEMLGRALGLDQQASPEGRIARLEGLLSGHGFTLADAMPLFLPLFSLPMAPPYAPLDVSPQRLKELTLNAVLLLLFGMSEERPLMLVAEDLHWSDTTTLEQLTHLVHEAPSAPVSVFMTARPEFSPPFSTSGVQQVPLARLERAQVAEMVTALLGGKSLPSEVIDQVVTRTDGVPLFVEELTEMLVESGVLIERDEGYELARPLAREEIPSTLRNLLMARLDRLGRAKKTAQLAAALGREFSVEVLSAISPFDAAALQEHLDQLVDVGLLIRRRRMKTSGWAFKHALVRDAAYESLPREMRREVHARIAGVLESSHPQWATDHPELVAHHYTEAELVEQAIPYWSQAGQKALQQSASLEPIRHFERALELLATQPDTPARAARELGLRLSLSVALMGAHGYGAPAVGAAYERARELCDELGDSRQNFPVIWGLSAFNCVRAQLETAVQLSVRALSVAEKERDPALLVPAHLLHGGNHMWRGELQTAQEHLERAMSFYDAAAHGPLTAIYSYDPGTASMAYLAMTLWFLGYPDQAIQKARTAVARTKARGHVHSYVHSLFRALQIAALRGEGGAVLEEIPSLLAITEEKGFPLWHAASIFLRGRALCLEGQPARGVEDIRAGLQRIRDTGERCGYPEFAVGLAEALGELGQVEEALATVDDALDQAVKTQGLLYEAELHRLRGDLGLRADPTAAGADRAEESLLKAVEGARRHHSRSLELRAALSLARLWHRQGRGAAARQLLVEPYSWFTEGFDTSHMRSAKATLDELSGELVSPME</sequence>
<feature type="domain" description="Orc1-like AAA ATPase" evidence="3">
    <location>
        <begin position="3"/>
        <end position="180"/>
    </location>
</feature>
<name>A0ABT5CAQ5_9BACT</name>
<dbReference type="SUPFAM" id="SSF52540">
    <property type="entry name" value="P-loop containing nucleoside triphosphate hydrolases"/>
    <property type="match status" value="1"/>
</dbReference>
<dbReference type="RefSeq" id="WP_272101641.1">
    <property type="nucleotide sequence ID" value="NZ_JAQNDK010000004.1"/>
</dbReference>
<evidence type="ECO:0000313" key="5">
    <source>
        <dbReference type="Proteomes" id="UP001217485"/>
    </source>
</evidence>
<proteinExistence type="predicted"/>
<gene>
    <name evidence="4" type="ORF">POL72_37585</name>
</gene>
<keyword evidence="5" id="KW-1185">Reference proteome</keyword>
<comment type="caution">
    <text evidence="4">The sequence shown here is derived from an EMBL/GenBank/DDBJ whole genome shotgun (WGS) entry which is preliminary data.</text>
</comment>
<keyword evidence="1" id="KW-0547">Nucleotide-binding</keyword>
<keyword evidence="2" id="KW-0067">ATP-binding</keyword>
<dbReference type="InterPro" id="IPR041664">
    <property type="entry name" value="AAA_16"/>
</dbReference>